<comment type="function">
    <text evidence="9">Part of the tripartite ATP-independent periplasmic (TRAP) transport system.</text>
</comment>
<comment type="subcellular location">
    <subcellularLocation>
        <location evidence="1 9">Cell inner membrane</location>
        <topology evidence="1 9">Multi-pass membrane protein</topology>
    </subcellularLocation>
</comment>
<evidence type="ECO:0000256" key="1">
    <source>
        <dbReference type="ARBA" id="ARBA00004429"/>
    </source>
</evidence>
<proteinExistence type="inferred from homology"/>
<evidence type="ECO:0000256" key="5">
    <source>
        <dbReference type="ARBA" id="ARBA00022692"/>
    </source>
</evidence>
<feature type="compositionally biased region" description="Basic and acidic residues" evidence="10">
    <location>
        <begin position="184"/>
        <end position="193"/>
    </location>
</feature>
<evidence type="ECO:0000256" key="7">
    <source>
        <dbReference type="ARBA" id="ARBA00023136"/>
    </source>
</evidence>
<evidence type="ECO:0000256" key="8">
    <source>
        <dbReference type="ARBA" id="ARBA00038436"/>
    </source>
</evidence>
<dbReference type="RefSeq" id="WP_144727367.1">
    <property type="nucleotide sequence ID" value="NZ_CAWOWR010000107.1"/>
</dbReference>
<reference evidence="12 13" key="1">
    <citation type="submission" date="2019-07" db="EMBL/GenBank/DDBJ databases">
        <title>Diversity of Bacteria from Kongsfjorden, Arctic.</title>
        <authorList>
            <person name="Yu Y."/>
        </authorList>
    </citation>
    <scope>NUCLEOTIDE SEQUENCE [LARGE SCALE GENOMIC DNA]</scope>
    <source>
        <strain evidence="12 13">SM1923</strain>
    </source>
</reference>
<comment type="similarity">
    <text evidence="8 9">Belongs to the TRAP transporter small permease family.</text>
</comment>
<dbReference type="Pfam" id="PF04290">
    <property type="entry name" value="DctQ"/>
    <property type="match status" value="1"/>
</dbReference>
<keyword evidence="4 9" id="KW-0997">Cell inner membrane</keyword>
<dbReference type="GO" id="GO:0022857">
    <property type="term" value="F:transmembrane transporter activity"/>
    <property type="evidence" value="ECO:0007669"/>
    <property type="project" value="UniProtKB-UniRule"/>
</dbReference>
<dbReference type="PANTHER" id="PTHR35011">
    <property type="entry name" value="2,3-DIKETO-L-GULONATE TRAP TRANSPORTER SMALL PERMEASE PROTEIN YIAM"/>
    <property type="match status" value="1"/>
</dbReference>
<evidence type="ECO:0000256" key="6">
    <source>
        <dbReference type="ARBA" id="ARBA00022989"/>
    </source>
</evidence>
<keyword evidence="5 9" id="KW-0812">Transmembrane</keyword>
<evidence type="ECO:0000256" key="10">
    <source>
        <dbReference type="SAM" id="MobiDB-lite"/>
    </source>
</evidence>
<dbReference type="InterPro" id="IPR055348">
    <property type="entry name" value="DctQ"/>
</dbReference>
<keyword evidence="3" id="KW-1003">Cell membrane</keyword>
<evidence type="ECO:0000313" key="12">
    <source>
        <dbReference type="EMBL" id="TVU70538.1"/>
    </source>
</evidence>
<feature type="transmembrane region" description="Helical" evidence="9">
    <location>
        <begin position="52"/>
        <end position="69"/>
    </location>
</feature>
<dbReference type="Proteomes" id="UP000319941">
    <property type="component" value="Unassembled WGS sequence"/>
</dbReference>
<comment type="subunit">
    <text evidence="9">The complex comprises the extracytoplasmic solute receptor protein and the two transmembrane proteins.</text>
</comment>
<evidence type="ECO:0000256" key="9">
    <source>
        <dbReference type="RuleBase" id="RU369079"/>
    </source>
</evidence>
<feature type="region of interest" description="Disordered" evidence="10">
    <location>
        <begin position="174"/>
        <end position="193"/>
    </location>
</feature>
<dbReference type="EMBL" id="VNFH01000005">
    <property type="protein sequence ID" value="TVU70538.1"/>
    <property type="molecule type" value="Genomic_DNA"/>
</dbReference>
<evidence type="ECO:0000256" key="3">
    <source>
        <dbReference type="ARBA" id="ARBA00022475"/>
    </source>
</evidence>
<comment type="caution">
    <text evidence="12">The sequence shown here is derived from an EMBL/GenBank/DDBJ whole genome shotgun (WGS) entry which is preliminary data.</text>
</comment>
<dbReference type="GO" id="GO:0015740">
    <property type="term" value="P:C4-dicarboxylate transport"/>
    <property type="evidence" value="ECO:0007669"/>
    <property type="project" value="TreeGrafter"/>
</dbReference>
<feature type="transmembrane region" description="Helical" evidence="9">
    <location>
        <begin position="21"/>
        <end position="46"/>
    </location>
</feature>
<dbReference type="GO" id="GO:0005886">
    <property type="term" value="C:plasma membrane"/>
    <property type="evidence" value="ECO:0007669"/>
    <property type="project" value="UniProtKB-SubCell"/>
</dbReference>
<protein>
    <recommendedName>
        <fullName evidence="9">TRAP transporter small permease protein</fullName>
    </recommendedName>
</protein>
<evidence type="ECO:0000259" key="11">
    <source>
        <dbReference type="Pfam" id="PF04290"/>
    </source>
</evidence>
<dbReference type="PANTHER" id="PTHR35011:SF2">
    <property type="entry name" value="2,3-DIKETO-L-GULONATE TRAP TRANSPORTER SMALL PERMEASE PROTEIN YIAM"/>
    <property type="match status" value="1"/>
</dbReference>
<dbReference type="STRING" id="553385.GCA_000591415_01719"/>
<keyword evidence="13" id="KW-1185">Reference proteome</keyword>
<evidence type="ECO:0000256" key="2">
    <source>
        <dbReference type="ARBA" id="ARBA00022448"/>
    </source>
</evidence>
<dbReference type="InterPro" id="IPR007387">
    <property type="entry name" value="TRAP_DctQ"/>
</dbReference>
<evidence type="ECO:0000313" key="13">
    <source>
        <dbReference type="Proteomes" id="UP000319941"/>
    </source>
</evidence>
<gene>
    <name evidence="12" type="ORF">FQP86_07830</name>
</gene>
<keyword evidence="6 9" id="KW-1133">Transmembrane helix</keyword>
<dbReference type="OrthoDB" id="9791324at2"/>
<keyword evidence="2 9" id="KW-0813">Transport</keyword>
<sequence>MKGLSIKGVGKFLDNVENYMCQCLLVLFVIILFLQIMLRNIFSYSIPWGDELATYAFIWFAYLGAVYATRMSAHNRVTFQFRFLPRWVETSCGVLTDIIWIAFNAVFIYYSYDFVFNKMNLFWKSQTLGVPMKYFYLILPLAFTAMSVRILQNNYLKFVRKKDIVDPDSQAMQELKQAGSSINDDEKRGSGTP</sequence>
<accession>A0A558HN81</accession>
<feature type="transmembrane region" description="Helical" evidence="9">
    <location>
        <begin position="90"/>
        <end position="112"/>
    </location>
</feature>
<keyword evidence="7 9" id="KW-0472">Membrane</keyword>
<dbReference type="AlphaFoldDB" id="A0A558HN81"/>
<organism evidence="12 13">
    <name type="scientific">Cobetia crustatorum</name>
    <dbReference type="NCBI Taxonomy" id="553385"/>
    <lineage>
        <taxon>Bacteria</taxon>
        <taxon>Pseudomonadati</taxon>
        <taxon>Pseudomonadota</taxon>
        <taxon>Gammaproteobacteria</taxon>
        <taxon>Oceanospirillales</taxon>
        <taxon>Halomonadaceae</taxon>
        <taxon>Cobetia</taxon>
    </lineage>
</organism>
<feature type="transmembrane region" description="Helical" evidence="9">
    <location>
        <begin position="132"/>
        <end position="151"/>
    </location>
</feature>
<evidence type="ECO:0000256" key="4">
    <source>
        <dbReference type="ARBA" id="ARBA00022519"/>
    </source>
</evidence>
<name>A0A558HN81_9GAMM</name>
<feature type="domain" description="Tripartite ATP-independent periplasmic transporters DctQ component" evidence="11">
    <location>
        <begin position="29"/>
        <end position="154"/>
    </location>
</feature>